<dbReference type="GO" id="GO:0008270">
    <property type="term" value="F:zinc ion binding"/>
    <property type="evidence" value="ECO:0007669"/>
    <property type="project" value="UniProtKB-KW"/>
</dbReference>
<dbReference type="GO" id="GO:2001070">
    <property type="term" value="F:starch binding"/>
    <property type="evidence" value="ECO:0007669"/>
    <property type="project" value="InterPro"/>
</dbReference>
<dbReference type="Pfam" id="PF00004">
    <property type="entry name" value="AAA"/>
    <property type="match status" value="1"/>
</dbReference>
<feature type="compositionally biased region" description="Acidic residues" evidence="7">
    <location>
        <begin position="4712"/>
        <end position="4736"/>
    </location>
</feature>
<dbReference type="InterPro" id="IPR003593">
    <property type="entry name" value="AAA+_ATPase"/>
</dbReference>
<dbReference type="GO" id="GO:0004842">
    <property type="term" value="F:ubiquitin-protein transferase activity"/>
    <property type="evidence" value="ECO:0007669"/>
    <property type="project" value="InterPro"/>
</dbReference>
<keyword evidence="2" id="KW-0963">Cytoplasm</keyword>
<dbReference type="Gene3D" id="2.60.40.10">
    <property type="entry name" value="Immunoglobulins"/>
    <property type="match status" value="1"/>
</dbReference>
<feature type="region of interest" description="Disordered" evidence="7">
    <location>
        <begin position="1"/>
        <end position="130"/>
    </location>
</feature>
<dbReference type="InterPro" id="IPR003959">
    <property type="entry name" value="ATPase_AAA_core"/>
</dbReference>
<evidence type="ECO:0000259" key="9">
    <source>
        <dbReference type="PROSITE" id="PS51981"/>
    </source>
</evidence>
<dbReference type="PROSITE" id="PS01124">
    <property type="entry name" value="HTH_ARAC_FAMILY_2"/>
    <property type="match status" value="1"/>
</dbReference>
<dbReference type="GO" id="GO:0005524">
    <property type="term" value="F:ATP binding"/>
    <property type="evidence" value="ECO:0007669"/>
    <property type="project" value="InterPro"/>
</dbReference>
<evidence type="ECO:0000256" key="5">
    <source>
        <dbReference type="ARBA" id="ARBA00022833"/>
    </source>
</evidence>
<dbReference type="GO" id="GO:0005737">
    <property type="term" value="C:cytoplasm"/>
    <property type="evidence" value="ECO:0007669"/>
    <property type="project" value="UniProtKB-SubCell"/>
</dbReference>
<accession>A0A433DMA4</accession>
<name>A0A433DMA4_9FUNG</name>
<keyword evidence="5" id="KW-0862">Zinc</keyword>
<reference evidence="10 11" key="1">
    <citation type="journal article" date="2018" name="New Phytol.">
        <title>Phylogenomics of Endogonaceae and evolution of mycorrhizas within Mucoromycota.</title>
        <authorList>
            <person name="Chang Y."/>
            <person name="Desiro A."/>
            <person name="Na H."/>
            <person name="Sandor L."/>
            <person name="Lipzen A."/>
            <person name="Clum A."/>
            <person name="Barry K."/>
            <person name="Grigoriev I.V."/>
            <person name="Martin F.M."/>
            <person name="Stajich J.E."/>
            <person name="Smith M.E."/>
            <person name="Bonito G."/>
            <person name="Spatafora J.W."/>
        </authorList>
    </citation>
    <scope>NUCLEOTIDE SEQUENCE [LARGE SCALE GENOMIC DNA]</scope>
    <source>
        <strain evidence="10 11">GMNB39</strain>
    </source>
</reference>
<dbReference type="InterPro" id="IPR018060">
    <property type="entry name" value="HTH_AraC"/>
</dbReference>
<evidence type="ECO:0000313" key="11">
    <source>
        <dbReference type="Proteomes" id="UP000268093"/>
    </source>
</evidence>
<dbReference type="GO" id="GO:0003700">
    <property type="term" value="F:DNA-binding transcription factor activity"/>
    <property type="evidence" value="ECO:0007669"/>
    <property type="project" value="InterPro"/>
</dbReference>
<evidence type="ECO:0000313" key="10">
    <source>
        <dbReference type="EMBL" id="RUP51937.1"/>
    </source>
</evidence>
<dbReference type="GO" id="GO:0016887">
    <property type="term" value="F:ATP hydrolysis activity"/>
    <property type="evidence" value="ECO:0007669"/>
    <property type="project" value="InterPro"/>
</dbReference>
<dbReference type="SUPFAM" id="SSF49452">
    <property type="entry name" value="Starch-binding domain-like"/>
    <property type="match status" value="1"/>
</dbReference>
<dbReference type="GO" id="GO:0043565">
    <property type="term" value="F:sequence-specific DNA binding"/>
    <property type="evidence" value="ECO:0007669"/>
    <property type="project" value="InterPro"/>
</dbReference>
<organism evidence="10 11">
    <name type="scientific">Jimgerdemannia flammicorona</name>
    <dbReference type="NCBI Taxonomy" id="994334"/>
    <lineage>
        <taxon>Eukaryota</taxon>
        <taxon>Fungi</taxon>
        <taxon>Fungi incertae sedis</taxon>
        <taxon>Mucoromycota</taxon>
        <taxon>Mucoromycotina</taxon>
        <taxon>Endogonomycetes</taxon>
        <taxon>Endogonales</taxon>
        <taxon>Endogonaceae</taxon>
        <taxon>Jimgerdemannia</taxon>
    </lineage>
</organism>
<dbReference type="Pfam" id="PF00686">
    <property type="entry name" value="CBM_20"/>
    <property type="match status" value="1"/>
</dbReference>
<feature type="compositionally biased region" description="Acidic residues" evidence="7">
    <location>
        <begin position="4744"/>
        <end position="4759"/>
    </location>
</feature>
<dbReference type="PANTHER" id="PTHR22605">
    <property type="entry name" value="RZ-TYPE DOMAIN-CONTAINING PROTEIN"/>
    <property type="match status" value="1"/>
</dbReference>
<proteinExistence type="predicted"/>
<dbReference type="OrthoDB" id="2423195at2759"/>
<evidence type="ECO:0000256" key="4">
    <source>
        <dbReference type="ARBA" id="ARBA00022771"/>
    </source>
</evidence>
<dbReference type="Gene3D" id="3.40.50.300">
    <property type="entry name" value="P-loop containing nucleotide triphosphate hydrolases"/>
    <property type="match status" value="1"/>
</dbReference>
<evidence type="ECO:0000256" key="7">
    <source>
        <dbReference type="SAM" id="MobiDB-lite"/>
    </source>
</evidence>
<keyword evidence="11" id="KW-1185">Reference proteome</keyword>
<dbReference type="PANTHER" id="PTHR22605:SF1">
    <property type="entry name" value="RZ-TYPE DOMAIN-CONTAINING PROTEIN"/>
    <property type="match status" value="1"/>
</dbReference>
<feature type="compositionally biased region" description="Polar residues" evidence="7">
    <location>
        <begin position="72"/>
        <end position="112"/>
    </location>
</feature>
<dbReference type="InterPro" id="IPR002044">
    <property type="entry name" value="CBM20"/>
</dbReference>
<comment type="subcellular location">
    <subcellularLocation>
        <location evidence="1">Cytoplasm</location>
    </subcellularLocation>
</comment>
<dbReference type="SMART" id="SM00382">
    <property type="entry name" value="AAA"/>
    <property type="match status" value="2"/>
</dbReference>
<sequence length="4817" mass="548657">MSWRNQQQKKNPPYQPAPGHKTGDGVKELTREELEKMVLQLQRQQSSASASNPPRDQFEEPGNGHTYGSPPDVQTSVPGAYTETSRPAQSSSTGFQSGGRQRNSQVPPSSGSHKSKKQTPPSAKEKTEKSSGWWWRFGGGWYSSQDTKATEKEAQPPPMTELTFHVHLPREIKNLIPIILGNVPELGEWGEHPVHVQLRHQSNTYWVSDPIKVDLRNDIEYKYALVDRSNKLNYEGYENRRLPFEQPVRFDIWQASREFQVDQRFLEREFTFVKVITKSLNSTSSQDPAIDETLFKDTIVMYQSLLSQQLERTRNATSFDYIADIVRNPMSETQILFAFVLLGYAISFRNNSQAGGTHQHRSTTAVANHIKLPEKFPSGRLLESLQYFRRDMLPSQTEGLTESITALVRHNSIRSFEWMRLFPNIINLGIEWFGSVAPLPLAGDQSFQVHLREFQSSIQQHVIPFLDHMDNYRRVSVLKILTNVALSQEYLIILCQITYFQPLISEGEAYTHFADRLRQILLDKTPSSLLNVNLYSRVPQTLHQIFDGQYRARLLDIIKNKNFQWKGSDVEALLPGTSGNATRGSGANTGLLRALIRMPAYIKEFFAIFGAVARSKSVELRNVLPYLLKEFLFPLGNLNNNLIRSHIAEAQKDLEYWYREFASTARSAALPVSFILAKLADVMAPDNVRGWSVNDLQNIAKTEAGKCTEEQIITAALRVWELKVDVKSKKVLLTLYLELAGQRLQTFLSKRRRVTSDMMQRQDGGDDDLLLRLGWICGVKCDCDNLNLKIPNRLCERLVESILEHQFSETKRPSDNLEAALSLMREICFWTAVLGLVGSVDKIEKFLQDARAIVTSLANGLARGEISIGHLSRILCHSDARLLKFFGCTQTPVITQEVLTEIRDTQSRYMRKLKHIEDFVMRYGRRCSDYNLILKDLTRRRNGIATLTIAEANSEDHWGISYRNLVRVAKSVEHLIECKTFQTLVTAELAMAQGEPLDMDQLTKIVMTQALEKFRLHSMGYAAGWEYLNCADEKTLWKNIDGGAEEIRRELEIMRRNVIADNNHLARTMEIHNLEGLVRSLEGLVKFDESIMQLQDILNLKNMFCPEGEDASPEPQSRLYRPADDIAVWIKRQLERINEGYALKDILAHTEYYHRNVSQLVTRESWDMIKAIVQAGDMFEFLEEIKNEDLKNWVNAVADQSDDGCIQETTLVTSLEEIRRELRPLLSLERPDIAQLLVELIGILERNAHAASKLRLCHENVSSLRQIHSNISHRGEVTKERIVNAVRRGLCVIDFNGGNGCDAHLKYYTRNGAEVSCSFPDLLDLRGRGLLLVDSAAKFGELPSTSATIQEDETFVMPYVKDFVLLVDHLGEVLVVGTQLGGLGHFNYQARTIEVQSSGNMSKLLNNLKRELVEWKEILERCRNKNHLLAYFRGCHLVSLKNYFCGQAEQPDIRGTCATLIRFFNQGAVLEPTGNQSQALDEGGLNPTQLLDAIGERLANAFQPISRNLSRPIMANLRQRVMSDVVVPRRLFVAVCNDRGLVPNVIISLYVNNGHVPEPSQLLLCTPSTTEEELDLLLKRCTWASCQKNQLAGKGQLFCIAGVQYLPFETQSILVRKIRKIQESGLEFQYRLCLVCVREGDSHHHLLDEFADFLHNTRGLDAAAMSSVVQNITGDTVEVVTSDISGQGKTHYIEGFASANRSRLRTLLVCDIIDRKEIVRQLQNPPLEPDEYLHLLVGKVTNPSELDIFLFELLTLRLIFAGPEVACLSRSQRIFVELESTVDGRYSLTKELPFTAHFNQHHLKFDIERLAVSAEAKDPVQIVCRYLNALSNATLEVADISTDDPSLPEAECRKLLWDNFANTTGPSFRLLDTFVRVFADQLQHLSDSPFFQVAQLEFISSPNRNIRTILVRALLGVSRDFTVRSIANGNDDYIARMNTMTKWSDSNHLLVFFQSQNPGCICALYRNPSTVPDNIRMLVQTQSLPGKTNESPFSAYQAMLFQMEDYNMMPMSKLLEKLEEVARRTHDVDEQNKKVYPPYALSTDNLLKMALILLRTRAKIPVVLCGEAGCGKTSLIGFLANMVEVDFAVLDLHAGITKERIIKFMEDAEERATRGEVWVFLDEVNTCNYIRMLSSLICDRVLLGHKIHTNIRLMAACNPYRLRKTITNDAGLKTRYQEQSQLVYQVHPLPEAMVDLIWDYGTLEERDEKAYINIMANSLTMGRHVSGTATPAPSAIVLLFAELLFESQRFIRSVEDMYSVSLRDVKRAIRFANFFDKELKSAARKEKSQLHRETCTAAKCSEYPPKKDKFSDVRAIVLALSIAYQGRLCEQKDRAKYRSVISGVFLSKHRMVLSPDDFLQIVRQDQLDYLHRMRLPAFTALNEALLENVHSMIACILTRTPLFLIGSPGASKSLAIKIVKENLRGLDSSDQYFQTHPQNFGFFQVYVIPHQGSTSSTSEGIIKVFKKAERYQEKSNTDRFPSRAVVLLDEVGLAETSPFNPLKVLHALLEPQGPDACPEVAVIGISNWRLDASKMSRAIRIQRPRQDINDVKETTKGLMTVRLPENALDSLARGYDKYQQHQRIQNFHGLRDYYALVKSLGRGDAELTPAAVQEAVARNFSGGDESPEMLCNMFFPRAIFKGKHLNGENEVPRFPQALECIRASLGDPDARHLMAIGDSDLTIDTLANAFTHESWTRKTPQVMYGSQFPADKDSSNYAYGVLNKILLCVEEGRPVILKDLDIIYGSLYDLWNKNYTSVGSGKDQKNFCRVALGEFANPMCPVHEDFRCIVIMDQSAVEHADPPLLNRFEKQRIGWDSLLNEENSAVVKELATWAIKISAHGKMFGVYDMFVGYCGDNTLRCLVMRHSNWGKVSDKAEMLEKCKQNLIEIACSEAIVRSTGSPLAVENPEEVARWYSFYFNSQKHSHLSSFFDWFYSDQVDSNDFGNVLIKTFSNINTDIHACVGREDVTVEKLELFHSESQLQSNIQHFWLESTKGLLILQCDPATSSQGCVKLARFFIDFYRKEYLAKALGTSHQGSQKCACIMMHINRGVGAGSPMLDKNRSDFLCDWYQIFIEELTPRKRSLTSLLDGSIYNIIHGHQGNVDSVDEVASPAVAKSLVYPFSDILEKELQWCLLCIKYDPSSESLERIRIIGEKLPYCQPLVHILQRQVETLLEKHGTPNWQYHTACDKQTLKLSNSFSRALEKQICHVVRVPLAKLIYSLEKKSALSSLFFIEDDDDYENNALYELWMRIFNDHAIFKIETTEPQPNGYRLPGRLHIFRFPFSRHFMERIEGFKLTYFETPKTALDHHEQFVRWVTTFVPLLEHRAFEKYGEFYLADLLTMSLGINTSEHIRFLSRIVIQELEGRANPVLFHVHWWENEERIMTQLRIVQFCMSNMGCDLESLLHATDDRKIDLAPYVARLVLLELREAIDTDIWQRNADTLLALCAKIPEYNNCAAWRLLKCVFEICSTLVFPRKLPLRGVLELVDNIHNAELTNDYLQRFVADVLTYFGELDQTDLIRDSVEKHNCQRTFFIQCLEIVTCNPDVISRESLANLGVLEQIFIANPLPQSASLIQKIFVAQNSASPELFFNVLELPLSANATNGLSTEMQMIKRCLDNAGLDSQLAVICCDVICERFLAPTSISKLGQLFENAFTILQDFREPLRYICAVALMKTLFGKLALQFGRGVFHGNDDVVKEINLILEVDTPVAYRVVVYFLQSLRDQFGLSPMELRDRCAPFQDVLPWIANERVKWDQINYTRKEFDPYTFASQARQAYEAFSRLQATRNESGIVQLLSLQDFNSKLGLFGAAVNLLFTPSSVQWNQSQAALAAWLTSTPHLTGFPRQLLNGLVLDRNSPLLPETDDNPEIIMRHSVIAHVIVLHAALEPRCTPLATYLHNPEQVQPNFVVACPADETTAILHVLQSTGGFTRRYQCSCGMIYVVANCGLPMIQSRCPTCGRTIGGTNHQWVSDSRPVDDALNRNDLRGYVFESPESIEYPQYTHSMLTPTAYRVLHLFTHSIFAFVPSAIANAVTNQDPRQYCLDHIRKDWNVLKHILNCDDDMLHVMLHAVLLRMEKQHAETIAPLSTVDLREAWMTSFMNTCLMPEISNLRQSIAEYRTKLVKVQQDGYLLEHELMETLDLAAHQQEQQQQYLTLWRYLGTPITDEMFVQELRTIYEPNPEKHRQFPFLGKFFNHWNNLNLVQYLLPLIRFPKEIRARLGHRIKREDARRLTFAKFLEQERKKSEYHLYVQLVMLFSDFVDAWNSVRHLVTRFGCEDLPPMEEMTVDTKVVFAIYEPKDESVYLHVALETLAQYQNNFLADVGMIEVNACRPLVFLQPTEVNFSGTDDNGQLQPAQQRATFTSVRLQDLHDSQVIADANDCLKSRYHRGLLMNFQRRPEYGRGQVIEYDLAEIEAYLARMLVFNKVHIQTEMDKFPYRGEMFQEHMNITSNIEYLIPQVPLDNRLATDITNDSNLRDMAPDLLSDLEILLCYLERTLGKLEVNENMLIKDYCHQWLSYSSVVAPRLATGSSADAETVSSLSVLNPELFRKTVLGELRLGHVVAFYETIENMVSNVLFDLVPEKYRIPLEAGDIITEEFIMTTTNITSYDKLCAALRKFVIRYLTSANSNLAPDDPIIGKWQDLISEDDDVIATLPESLLVGHVYEAYNLLCKRQDEMAQEQQPVTEVLTVEEQEELELAAALALSLQTEDEMQQNNYETDEEESVYMEDEGLQEGEHGEAQDDSDSDDDEFVDAEEFFDADEIFDEIVDTHFGQNADVAGPSSRRESYGVGYLGASGSAGIGKSGARYTFGKEA</sequence>
<feature type="compositionally biased region" description="Low complexity" evidence="7">
    <location>
        <begin position="1"/>
        <end position="12"/>
    </location>
</feature>
<keyword evidence="4" id="KW-0863">Zinc-finger</keyword>
<keyword evidence="6" id="KW-0391">Immunity</keyword>
<evidence type="ECO:0000259" key="8">
    <source>
        <dbReference type="PROSITE" id="PS01124"/>
    </source>
</evidence>
<dbReference type="GO" id="GO:0002376">
    <property type="term" value="P:immune system process"/>
    <property type="evidence" value="ECO:0007669"/>
    <property type="project" value="UniProtKB-KW"/>
</dbReference>
<evidence type="ECO:0000256" key="2">
    <source>
        <dbReference type="ARBA" id="ARBA00022490"/>
    </source>
</evidence>
<evidence type="ECO:0000256" key="3">
    <source>
        <dbReference type="ARBA" id="ARBA00022723"/>
    </source>
</evidence>
<feature type="compositionally biased region" description="Basic and acidic residues" evidence="7">
    <location>
        <begin position="21"/>
        <end position="36"/>
    </location>
</feature>
<keyword evidence="3" id="KW-0479">Metal-binding</keyword>
<feature type="region of interest" description="Disordered" evidence="7">
    <location>
        <begin position="4712"/>
        <end position="4759"/>
    </location>
</feature>
<dbReference type="EMBL" id="RBNI01000321">
    <property type="protein sequence ID" value="RUP51937.1"/>
    <property type="molecule type" value="Genomic_DNA"/>
</dbReference>
<feature type="domain" description="RZ-type" evidence="9">
    <location>
        <begin position="3913"/>
        <end position="3987"/>
    </location>
</feature>
<gene>
    <name evidence="10" type="ORF">BC936DRAFT_144337</name>
</gene>
<dbReference type="InterPro" id="IPR031248">
    <property type="entry name" value="RNF213"/>
</dbReference>
<dbReference type="InterPro" id="IPR027417">
    <property type="entry name" value="P-loop_NTPase"/>
</dbReference>
<dbReference type="InterPro" id="IPR013784">
    <property type="entry name" value="Carb-bd-like_fold"/>
</dbReference>
<evidence type="ECO:0000256" key="6">
    <source>
        <dbReference type="ARBA" id="ARBA00022859"/>
    </source>
</evidence>
<dbReference type="Proteomes" id="UP000268093">
    <property type="component" value="Unassembled WGS sequence"/>
</dbReference>
<dbReference type="Pfam" id="PF20173">
    <property type="entry name" value="ZnF_RZ-type"/>
    <property type="match status" value="1"/>
</dbReference>
<dbReference type="SUPFAM" id="SSF52540">
    <property type="entry name" value="P-loop containing nucleoside triphosphate hydrolases"/>
    <property type="match status" value="2"/>
</dbReference>
<feature type="domain" description="HTH araC/xylS-type" evidence="8">
    <location>
        <begin position="3705"/>
        <end position="3738"/>
    </location>
</feature>
<evidence type="ECO:0000256" key="1">
    <source>
        <dbReference type="ARBA" id="ARBA00004496"/>
    </source>
</evidence>
<comment type="caution">
    <text evidence="10">The sequence shown here is derived from an EMBL/GenBank/DDBJ whole genome shotgun (WGS) entry which is preliminary data.</text>
</comment>
<dbReference type="InterPro" id="IPR013783">
    <property type="entry name" value="Ig-like_fold"/>
</dbReference>
<dbReference type="InterPro" id="IPR046439">
    <property type="entry name" value="ZF_RZ_dom"/>
</dbReference>
<dbReference type="PROSITE" id="PS51981">
    <property type="entry name" value="ZF_RZ"/>
    <property type="match status" value="1"/>
</dbReference>
<feature type="compositionally biased region" description="Low complexity" evidence="7">
    <location>
        <begin position="39"/>
        <end position="51"/>
    </location>
</feature>
<protein>
    <submittedName>
        <fullName evidence="10">Uncharacterized protein</fullName>
    </submittedName>
</protein>